<dbReference type="Proteomes" id="UP001057402">
    <property type="component" value="Chromosome 5"/>
</dbReference>
<reference evidence="2" key="1">
    <citation type="journal article" date="2023" name="Front. Plant Sci.">
        <title>Chromosomal-level genome assembly of Melastoma candidum provides insights into trichome evolution.</title>
        <authorList>
            <person name="Zhong Y."/>
            <person name="Wu W."/>
            <person name="Sun C."/>
            <person name="Zou P."/>
            <person name="Liu Y."/>
            <person name="Dai S."/>
            <person name="Zhou R."/>
        </authorList>
    </citation>
    <scope>NUCLEOTIDE SEQUENCE [LARGE SCALE GENOMIC DNA]</scope>
</reference>
<name>A0ACB9QZ05_9MYRT</name>
<gene>
    <name evidence="1" type="ORF">MLD38_019101</name>
</gene>
<accession>A0ACB9QZ05</accession>
<comment type="caution">
    <text evidence="1">The sequence shown here is derived from an EMBL/GenBank/DDBJ whole genome shotgun (WGS) entry which is preliminary data.</text>
</comment>
<organism evidence="1 2">
    <name type="scientific">Melastoma candidum</name>
    <dbReference type="NCBI Taxonomy" id="119954"/>
    <lineage>
        <taxon>Eukaryota</taxon>
        <taxon>Viridiplantae</taxon>
        <taxon>Streptophyta</taxon>
        <taxon>Embryophyta</taxon>
        <taxon>Tracheophyta</taxon>
        <taxon>Spermatophyta</taxon>
        <taxon>Magnoliopsida</taxon>
        <taxon>eudicotyledons</taxon>
        <taxon>Gunneridae</taxon>
        <taxon>Pentapetalae</taxon>
        <taxon>rosids</taxon>
        <taxon>malvids</taxon>
        <taxon>Myrtales</taxon>
        <taxon>Melastomataceae</taxon>
        <taxon>Melastomatoideae</taxon>
        <taxon>Melastomateae</taxon>
        <taxon>Melastoma</taxon>
    </lineage>
</organism>
<proteinExistence type="predicted"/>
<evidence type="ECO:0000313" key="2">
    <source>
        <dbReference type="Proteomes" id="UP001057402"/>
    </source>
</evidence>
<evidence type="ECO:0000313" key="1">
    <source>
        <dbReference type="EMBL" id="KAI4370791.1"/>
    </source>
</evidence>
<keyword evidence="2" id="KW-1185">Reference proteome</keyword>
<dbReference type="EMBL" id="CM042884">
    <property type="protein sequence ID" value="KAI4370791.1"/>
    <property type="molecule type" value="Genomic_DNA"/>
</dbReference>
<protein>
    <submittedName>
        <fullName evidence="1">Uncharacterized protein</fullName>
    </submittedName>
</protein>
<sequence>MENATMAPTPAASFQQQQAAQPQAPLWSEEETRELISVRGELEKEFSSAKRNRNLWEVVSLRLRELGFERSTDQCKCKWKNLLNRFKGKETINADNGRKFPFFDELNRLFSEKASNLQRARIDSESPSASGKNRAKRTWEDQSSDEISEYDEENDNESDGDRPSRENSQRRKVEMTPPNKSSKGKSGTRTSRTGGDEIHDLLTEFFQQQRMMETQWKEMTEKHAHERLSVEQEWRNSMVQLEKERLLLEKAWREREEQRRMREEGRAERRDALITSLLNSLLHKSV</sequence>